<dbReference type="Proteomes" id="UP000596381">
    <property type="component" value="Segment"/>
</dbReference>
<evidence type="ECO:0000313" key="1">
    <source>
        <dbReference type="EMBL" id="QQV92306.1"/>
    </source>
</evidence>
<gene>
    <name evidence="1" type="ORF">vBKpMFBKp24_051</name>
</gene>
<protein>
    <submittedName>
        <fullName evidence="1">Uncharacterized protein</fullName>
    </submittedName>
</protein>
<sequence length="96" mass="10881">MITYLSHLFKVEMKELTNGVKSISIEADDNFHVFELSKISTITFNTETSSTPYQRLIVVVDGVMFEYRHRAESGFNPSVKAGFQKLFSAKFGVAPR</sequence>
<keyword evidence="2" id="KW-1185">Reference proteome</keyword>
<dbReference type="EMBL" id="MW394391">
    <property type="protein sequence ID" value="QQV92306.1"/>
    <property type="molecule type" value="Genomic_DNA"/>
</dbReference>
<name>A0A7U0J6V9_9CAUD</name>
<proteinExistence type="predicted"/>
<organism evidence="1 2">
    <name type="scientific">Klebsiella phage vB_KpM_FBKp24</name>
    <dbReference type="NCBI Taxonomy" id="2801834"/>
    <lineage>
        <taxon>Viruses</taxon>
        <taxon>Duplodnaviria</taxon>
        <taxon>Heunggongvirae</taxon>
        <taxon>Uroviricota</taxon>
        <taxon>Caudoviricetes</taxon>
        <taxon>Chimalliviridae</taxon>
        <taxon>Maaswegvirus</taxon>
        <taxon>Maaswegvirus Kp24</taxon>
    </lineage>
</organism>
<evidence type="ECO:0000313" key="2">
    <source>
        <dbReference type="Proteomes" id="UP000596381"/>
    </source>
</evidence>
<accession>A0A7U0J6V9</accession>
<reference evidence="1 2" key="1">
    <citation type="submission" date="2020-12" db="EMBL/GenBank/DDBJ databases">
        <title>Genomic characterization of four novel bacteriophages infecting Klebsiella pneumoniae.</title>
        <authorList>
            <person name="Estrada Bonilla B."/>
            <person name="Costa A.R."/>
            <person name="van Rossum T."/>
            <person name="Hagedoorn S."/>
            <person name="Wallinga H."/>
            <person name="Xiao M."/>
            <person name="Song W."/>
            <person name="Haas P.-J."/>
            <person name="Nobrega F.L."/>
            <person name="Brouns S.J.J."/>
        </authorList>
    </citation>
    <scope>NUCLEOTIDE SEQUENCE [LARGE SCALE GENOMIC DNA]</scope>
</reference>